<dbReference type="AlphaFoldDB" id="A0A4D7ARL7"/>
<reference evidence="2" key="1">
    <citation type="submission" date="2018-12" db="EMBL/GenBank/DDBJ databases">
        <title>Dusodibacter welbiota gen. nov., sp. nov., isolated from human faeces and emended description of the Oscillibacter genus.</title>
        <authorList>
            <person name="Le Roy T."/>
            <person name="Van der Smissen P."/>
            <person name="Delzenne N."/>
            <person name="Muccioli G."/>
            <person name="Collet J.F."/>
            <person name="Cani P.D."/>
        </authorList>
    </citation>
    <scope>NUCLEOTIDE SEQUENCE [LARGE SCALE GENOMIC DNA]</scope>
    <source>
        <strain evidence="2">J115</strain>
    </source>
</reference>
<evidence type="ECO:0000313" key="2">
    <source>
        <dbReference type="Proteomes" id="UP000298642"/>
    </source>
</evidence>
<dbReference type="PROSITE" id="PS51257">
    <property type="entry name" value="PROKAR_LIPOPROTEIN"/>
    <property type="match status" value="1"/>
</dbReference>
<gene>
    <name evidence="1" type="ORF">EIO64_04360</name>
</gene>
<evidence type="ECO:0000313" key="1">
    <source>
        <dbReference type="EMBL" id="QCI58546.1"/>
    </source>
</evidence>
<organism evidence="1 2">
    <name type="scientific">Dysosmobacter welbionis</name>
    <dbReference type="NCBI Taxonomy" id="2093857"/>
    <lineage>
        <taxon>Bacteria</taxon>
        <taxon>Bacillati</taxon>
        <taxon>Bacillota</taxon>
        <taxon>Clostridia</taxon>
        <taxon>Eubacteriales</taxon>
        <taxon>Oscillospiraceae</taxon>
        <taxon>Dysosmobacter</taxon>
    </lineage>
</organism>
<keyword evidence="2" id="KW-1185">Reference proteome</keyword>
<dbReference type="KEGG" id="obj:EIO64_04360"/>
<dbReference type="Proteomes" id="UP000298642">
    <property type="component" value="Chromosome"/>
</dbReference>
<dbReference type="EMBL" id="CP034413">
    <property type="protein sequence ID" value="QCI58546.1"/>
    <property type="molecule type" value="Genomic_DNA"/>
</dbReference>
<proteinExistence type="predicted"/>
<name>A0A4D7ARL7_9FIRM</name>
<dbReference type="RefSeq" id="WP_136890839.1">
    <property type="nucleotide sequence ID" value="NZ_CP034413.3"/>
</dbReference>
<sequence length="88" mass="9738">MKAKRALCMLAAILLVVAMMLMFLTGCNRQVIDTTFSYDNAILALPDGSVISGKIESWKDYDDGDQIQVKIDGTTYLVHSVNIVLIKE</sequence>
<accession>A0A4D7ARL7</accession>
<evidence type="ECO:0008006" key="3">
    <source>
        <dbReference type="Google" id="ProtNLM"/>
    </source>
</evidence>
<protein>
    <recommendedName>
        <fullName evidence="3">DUF5052 family protein</fullName>
    </recommendedName>
</protein>